<gene>
    <name evidence="1" type="ORF">ACFSX9_06290</name>
</gene>
<comment type="caution">
    <text evidence="1">The sequence shown here is derived from an EMBL/GenBank/DDBJ whole genome shotgun (WGS) entry which is preliminary data.</text>
</comment>
<evidence type="ECO:0000313" key="1">
    <source>
        <dbReference type="EMBL" id="MFD2908340.1"/>
    </source>
</evidence>
<proteinExistence type="predicted"/>
<dbReference type="EMBL" id="JBHUOL010000012">
    <property type="protein sequence ID" value="MFD2908340.1"/>
    <property type="molecule type" value="Genomic_DNA"/>
</dbReference>
<keyword evidence="2" id="KW-1185">Reference proteome</keyword>
<protein>
    <recommendedName>
        <fullName evidence="3">DUF2946 domain-containing protein</fullName>
    </recommendedName>
</protein>
<reference evidence="2" key="1">
    <citation type="journal article" date="2019" name="Int. J. Syst. Evol. Microbiol.">
        <title>The Global Catalogue of Microorganisms (GCM) 10K type strain sequencing project: providing services to taxonomists for standard genome sequencing and annotation.</title>
        <authorList>
            <consortium name="The Broad Institute Genomics Platform"/>
            <consortium name="The Broad Institute Genome Sequencing Center for Infectious Disease"/>
            <person name="Wu L."/>
            <person name="Ma J."/>
        </authorList>
    </citation>
    <scope>NUCLEOTIDE SEQUENCE [LARGE SCALE GENOMIC DNA]</scope>
    <source>
        <strain evidence="2">KCTC 52644</strain>
    </source>
</reference>
<evidence type="ECO:0008006" key="3">
    <source>
        <dbReference type="Google" id="ProtNLM"/>
    </source>
</evidence>
<organism evidence="1 2">
    <name type="scientific">Flavobacterium ardleyense</name>
    <dbReference type="NCBI Taxonomy" id="2038737"/>
    <lineage>
        <taxon>Bacteria</taxon>
        <taxon>Pseudomonadati</taxon>
        <taxon>Bacteroidota</taxon>
        <taxon>Flavobacteriia</taxon>
        <taxon>Flavobacteriales</taxon>
        <taxon>Flavobacteriaceae</taxon>
        <taxon>Flavobacterium</taxon>
    </lineage>
</organism>
<accession>A0ABW5Z673</accession>
<dbReference type="RefSeq" id="WP_379805775.1">
    <property type="nucleotide sequence ID" value="NZ_JBHUOL010000012.1"/>
</dbReference>
<dbReference type="Proteomes" id="UP001597549">
    <property type="component" value="Unassembled WGS sequence"/>
</dbReference>
<name>A0ABW5Z673_9FLAO</name>
<evidence type="ECO:0000313" key="2">
    <source>
        <dbReference type="Proteomes" id="UP001597549"/>
    </source>
</evidence>
<sequence>MNIGLMLTVLFAVSYQSIHTFSHKHHLKTEHCDHSHSLSFKSVEKTFSQSEDCPICDFKFVAFLAPEVFHFDFIPSFYEIPYQFNSNESSITYSGTSIYLRGPPIFIV</sequence>